<dbReference type="Proteomes" id="UP000001698">
    <property type="component" value="Chromosome"/>
</dbReference>
<dbReference type="KEGG" id="xfn:XfasM23_0523"/>
<reference evidence="1 2" key="1">
    <citation type="journal article" date="2010" name="J. Bacteriol.">
        <title>Whole genome sequences of two Xylella fastidiosa strains (M12 and M23) causing almond leaf scorch disease in California.</title>
        <authorList>
            <person name="Chen J."/>
            <person name="Xie G."/>
            <person name="Han S."/>
            <person name="Chertkov O."/>
            <person name="Sims D."/>
            <person name="Civerolo E.L."/>
        </authorList>
    </citation>
    <scope>NUCLEOTIDE SEQUENCE [LARGE SCALE GENOMIC DNA]</scope>
    <source>
        <strain evidence="1 2">M23</strain>
    </source>
</reference>
<organism evidence="1 2">
    <name type="scientific">Xylella fastidiosa (strain M23)</name>
    <dbReference type="NCBI Taxonomy" id="405441"/>
    <lineage>
        <taxon>Bacteria</taxon>
        <taxon>Pseudomonadati</taxon>
        <taxon>Pseudomonadota</taxon>
        <taxon>Gammaproteobacteria</taxon>
        <taxon>Lysobacterales</taxon>
        <taxon>Lysobacteraceae</taxon>
        <taxon>Xylella</taxon>
    </lineage>
</organism>
<proteinExistence type="predicted"/>
<gene>
    <name evidence="1" type="ordered locus">XfasM23_0523</name>
</gene>
<dbReference type="EMBL" id="CP001011">
    <property type="protein sequence ID" value="ACB91967.1"/>
    <property type="molecule type" value="Genomic_DNA"/>
</dbReference>
<dbReference type="HOGENOM" id="CLU_2276393_0_0_6"/>
<dbReference type="AlphaFoldDB" id="B2I8Z0"/>
<protein>
    <submittedName>
        <fullName evidence="1">Uncharacterized protein</fullName>
    </submittedName>
</protein>
<accession>B2I8Z0</accession>
<evidence type="ECO:0000313" key="1">
    <source>
        <dbReference type="EMBL" id="ACB91967.1"/>
    </source>
</evidence>
<name>B2I8Z0_XYLF2</name>
<evidence type="ECO:0000313" key="2">
    <source>
        <dbReference type="Proteomes" id="UP000001698"/>
    </source>
</evidence>
<sequence length="102" mass="11958">MGGVMLENERPVLGASVFSPLCSSFSRQYLKSLSLFISDLDRNYHFINESFLKMDRSAFEVTDEVTLHSLHRMSCYLNDLYRELSILKRFFYRLSLSFSNPK</sequence>